<dbReference type="InterPro" id="IPR037066">
    <property type="entry name" value="Plug_dom_sf"/>
</dbReference>
<evidence type="ECO:0000256" key="2">
    <source>
        <dbReference type="ARBA" id="ARBA00022448"/>
    </source>
</evidence>
<keyword evidence="7 8" id="KW-0998">Cell outer membrane</keyword>
<evidence type="ECO:0000256" key="1">
    <source>
        <dbReference type="ARBA" id="ARBA00004571"/>
    </source>
</evidence>
<dbReference type="InterPro" id="IPR036942">
    <property type="entry name" value="Beta-barrel_TonB_sf"/>
</dbReference>
<keyword evidence="2 8" id="KW-0813">Transport</keyword>
<evidence type="ECO:0000256" key="5">
    <source>
        <dbReference type="ARBA" id="ARBA00022729"/>
    </source>
</evidence>
<sequence length="687" mass="74580">MGFTRRCGSGRRVGVLLALLGAGTGFAQTETGPRIDPGPPETPSQEARLEALEDEPEVHSQVASFAITKLHDSPAVVTSVTAEEIRASGARDLMDVLLLVPGFFFGVDVSGVVGPGFRGLWGQEGKVLLIIDGKEINEQLYSTMQLGHEFPVELIERIEVVRGPGSVIYGGNAELAVINVITRGIQGSTDVMAVGTYGQLSHGNGRRSLTLSGRKVFEGVPGLSAFASASLGQGQRSDVIFDDFYGGSASMNGASRLDPTVVQAGVGYRDLQLSLLYQRQDTTTVVSVDEVLPEPVNTDFESFHAELSDRYRPTDRIEIIPRLNLTLGESYRDSDEASDFFYDKRYRRLRGRALARWAALDVLQLTGGLDLAFDQGKLLGPAGLGQQEPFNGDQDVVSYRNFAGFVEAYSDNPIATVVAGARFEDHSFFGSSFVPRLVLLKSFGPVSGKALYSRAFRAPGIENISLGDDVRPERTTVYELEATVRLGEGQTVSANAFDVGVTDPIIYSYDTDTDSEAYRNLGRLGSRGVELDYRVRGTWGRAQVGYSFYRPGGRNDVEDYLVPGQPHAFTGLPTHKATLMGTARVLPWLSLSPTAVLVGQRFAVGAPDEEGVSEVQKLSPRLLLNLFVRAENVGTKGLEIGAGVYNLLGSDFRVAQPYNGGHAPLPVFTREFMVRLTYLFEPAYDDE</sequence>
<evidence type="ECO:0000256" key="9">
    <source>
        <dbReference type="SAM" id="SignalP"/>
    </source>
</evidence>
<accession>A0ABR9PZL8</accession>
<keyword evidence="4 8" id="KW-0812">Transmembrane</keyword>
<dbReference type="SUPFAM" id="SSF56935">
    <property type="entry name" value="Porins"/>
    <property type="match status" value="1"/>
</dbReference>
<dbReference type="Gene3D" id="2.170.130.10">
    <property type="entry name" value="TonB-dependent receptor, plug domain"/>
    <property type="match status" value="1"/>
</dbReference>
<dbReference type="PANTHER" id="PTHR30069">
    <property type="entry name" value="TONB-DEPENDENT OUTER MEMBRANE RECEPTOR"/>
    <property type="match status" value="1"/>
</dbReference>
<feature type="chain" id="PRO_5046697988" evidence="9">
    <location>
        <begin position="28"/>
        <end position="687"/>
    </location>
</feature>
<evidence type="ECO:0000256" key="8">
    <source>
        <dbReference type="PROSITE-ProRule" id="PRU01360"/>
    </source>
</evidence>
<name>A0ABR9PZL8_9BACT</name>
<keyword evidence="12" id="KW-1185">Reference proteome</keyword>
<proteinExistence type="inferred from homology"/>
<evidence type="ECO:0000256" key="3">
    <source>
        <dbReference type="ARBA" id="ARBA00022452"/>
    </source>
</evidence>
<organism evidence="11 12">
    <name type="scientific">Corallococcus soli</name>
    <dbReference type="NCBI Taxonomy" id="2710757"/>
    <lineage>
        <taxon>Bacteria</taxon>
        <taxon>Pseudomonadati</taxon>
        <taxon>Myxococcota</taxon>
        <taxon>Myxococcia</taxon>
        <taxon>Myxococcales</taxon>
        <taxon>Cystobacterineae</taxon>
        <taxon>Myxococcaceae</taxon>
        <taxon>Corallococcus</taxon>
    </lineage>
</organism>
<comment type="caution">
    <text evidence="11">The sequence shown here is derived from an EMBL/GenBank/DDBJ whole genome shotgun (WGS) entry which is preliminary data.</text>
</comment>
<dbReference type="Pfam" id="PF07715">
    <property type="entry name" value="Plug"/>
    <property type="match status" value="1"/>
</dbReference>
<evidence type="ECO:0000256" key="6">
    <source>
        <dbReference type="ARBA" id="ARBA00023136"/>
    </source>
</evidence>
<dbReference type="InterPro" id="IPR012910">
    <property type="entry name" value="Plug_dom"/>
</dbReference>
<comment type="similarity">
    <text evidence="8">Belongs to the TonB-dependent receptor family.</text>
</comment>
<keyword evidence="6 8" id="KW-0472">Membrane</keyword>
<feature type="signal peptide" evidence="9">
    <location>
        <begin position="1"/>
        <end position="27"/>
    </location>
</feature>
<dbReference type="PANTHER" id="PTHR30069:SF29">
    <property type="entry name" value="HEMOGLOBIN AND HEMOGLOBIN-HAPTOGLOBIN-BINDING PROTEIN 1-RELATED"/>
    <property type="match status" value="1"/>
</dbReference>
<dbReference type="Gene3D" id="2.40.170.20">
    <property type="entry name" value="TonB-dependent receptor, beta-barrel domain"/>
    <property type="match status" value="1"/>
</dbReference>
<evidence type="ECO:0000256" key="7">
    <source>
        <dbReference type="ARBA" id="ARBA00023237"/>
    </source>
</evidence>
<evidence type="ECO:0000259" key="10">
    <source>
        <dbReference type="Pfam" id="PF07715"/>
    </source>
</evidence>
<evidence type="ECO:0000313" key="12">
    <source>
        <dbReference type="Proteomes" id="UP001516472"/>
    </source>
</evidence>
<evidence type="ECO:0000313" key="11">
    <source>
        <dbReference type="EMBL" id="MBE4753353.1"/>
    </source>
</evidence>
<comment type="subcellular location">
    <subcellularLocation>
        <location evidence="1 8">Cell outer membrane</location>
        <topology evidence="1 8">Multi-pass membrane protein</topology>
    </subcellularLocation>
</comment>
<dbReference type="Proteomes" id="UP001516472">
    <property type="component" value="Unassembled WGS sequence"/>
</dbReference>
<gene>
    <name evidence="11" type="ORF">G4177_34895</name>
</gene>
<feature type="domain" description="TonB-dependent receptor plug" evidence="10">
    <location>
        <begin position="70"/>
        <end position="173"/>
    </location>
</feature>
<dbReference type="InterPro" id="IPR039426">
    <property type="entry name" value="TonB-dep_rcpt-like"/>
</dbReference>
<dbReference type="RefSeq" id="WP_193430497.1">
    <property type="nucleotide sequence ID" value="NZ_CBCSIP010000297.1"/>
</dbReference>
<dbReference type="PROSITE" id="PS52016">
    <property type="entry name" value="TONB_DEPENDENT_REC_3"/>
    <property type="match status" value="1"/>
</dbReference>
<keyword evidence="5 9" id="KW-0732">Signal</keyword>
<evidence type="ECO:0000256" key="4">
    <source>
        <dbReference type="ARBA" id="ARBA00022692"/>
    </source>
</evidence>
<dbReference type="EMBL" id="JAAIYO010000017">
    <property type="protein sequence ID" value="MBE4753353.1"/>
    <property type="molecule type" value="Genomic_DNA"/>
</dbReference>
<keyword evidence="11" id="KW-0675">Receptor</keyword>
<reference evidence="11 12" key="1">
    <citation type="submission" date="2020-02" db="EMBL/GenBank/DDBJ databases">
        <authorList>
            <person name="Babadi Z.K."/>
            <person name="Risdian C."/>
            <person name="Ebrahimipour G.H."/>
            <person name="Wink J."/>
        </authorList>
    </citation>
    <scope>NUCLEOTIDE SEQUENCE [LARGE SCALE GENOMIC DNA]</scope>
    <source>
        <strain evidence="11 12">ZKHCc1 1396</strain>
    </source>
</reference>
<keyword evidence="3 8" id="KW-1134">Transmembrane beta strand</keyword>
<protein>
    <submittedName>
        <fullName evidence="11">TonB-dependent receptor plug domain-containing protein</fullName>
    </submittedName>
</protein>